<dbReference type="EMBL" id="MU266546">
    <property type="protein sequence ID" value="KAH7921023.1"/>
    <property type="molecule type" value="Genomic_DNA"/>
</dbReference>
<proteinExistence type="predicted"/>
<evidence type="ECO:0000313" key="2">
    <source>
        <dbReference type="Proteomes" id="UP000790709"/>
    </source>
</evidence>
<reference evidence="1" key="1">
    <citation type="journal article" date="2021" name="New Phytol.">
        <title>Evolutionary innovations through gain and loss of genes in the ectomycorrhizal Boletales.</title>
        <authorList>
            <person name="Wu G."/>
            <person name="Miyauchi S."/>
            <person name="Morin E."/>
            <person name="Kuo A."/>
            <person name="Drula E."/>
            <person name="Varga T."/>
            <person name="Kohler A."/>
            <person name="Feng B."/>
            <person name="Cao Y."/>
            <person name="Lipzen A."/>
            <person name="Daum C."/>
            <person name="Hundley H."/>
            <person name="Pangilinan J."/>
            <person name="Johnson J."/>
            <person name="Barry K."/>
            <person name="LaButti K."/>
            <person name="Ng V."/>
            <person name="Ahrendt S."/>
            <person name="Min B."/>
            <person name="Choi I.G."/>
            <person name="Park H."/>
            <person name="Plett J.M."/>
            <person name="Magnuson J."/>
            <person name="Spatafora J.W."/>
            <person name="Nagy L.G."/>
            <person name="Henrissat B."/>
            <person name="Grigoriev I.V."/>
            <person name="Yang Z.L."/>
            <person name="Xu J."/>
            <person name="Martin F.M."/>
        </authorList>
    </citation>
    <scope>NUCLEOTIDE SEQUENCE</scope>
    <source>
        <strain evidence="1">KUC20120723A-06</strain>
    </source>
</reference>
<accession>A0ACB8B7Z3</accession>
<name>A0ACB8B7Z3_9AGAM</name>
<gene>
    <name evidence="1" type="ORF">BV22DRAFT_1198513</name>
</gene>
<comment type="caution">
    <text evidence="1">The sequence shown here is derived from an EMBL/GenBank/DDBJ whole genome shotgun (WGS) entry which is preliminary data.</text>
</comment>
<dbReference type="Proteomes" id="UP000790709">
    <property type="component" value="Unassembled WGS sequence"/>
</dbReference>
<organism evidence="1 2">
    <name type="scientific">Leucogyrophana mollusca</name>
    <dbReference type="NCBI Taxonomy" id="85980"/>
    <lineage>
        <taxon>Eukaryota</taxon>
        <taxon>Fungi</taxon>
        <taxon>Dikarya</taxon>
        <taxon>Basidiomycota</taxon>
        <taxon>Agaricomycotina</taxon>
        <taxon>Agaricomycetes</taxon>
        <taxon>Agaricomycetidae</taxon>
        <taxon>Boletales</taxon>
        <taxon>Boletales incertae sedis</taxon>
        <taxon>Leucogyrophana</taxon>
    </lineage>
</organism>
<evidence type="ECO:0000313" key="1">
    <source>
        <dbReference type="EMBL" id="KAH7921023.1"/>
    </source>
</evidence>
<sequence length="242" mass="26726">MSTFNNLRSSPEPTSPLDAWPKTPTFPPGLPFAHIELDACSDSHSSGTDSGDEEHTITAFGDISLTDEYDTPTDGYSHQVEILRPLHTKPRLRLKVKRPPFPKKRTNIQRTSGDWSPKSPCGIFDRPWSSPPVSPLSPKADFAAFVETLKSPYRHVGATKPTVPSKQQEDSPYSEDVPPRNQDLSCATDTPADPSLHKATDAPATEVINGLHPKITATPPPKPTEKSFRRLPPRLPIPKWDQ</sequence>
<keyword evidence="2" id="KW-1185">Reference proteome</keyword>
<protein>
    <submittedName>
        <fullName evidence="1">Uncharacterized protein</fullName>
    </submittedName>
</protein>